<keyword evidence="2" id="KW-1185">Reference proteome</keyword>
<comment type="caution">
    <text evidence="1">The sequence shown here is derived from an EMBL/GenBank/DDBJ whole genome shotgun (WGS) entry which is preliminary data.</text>
</comment>
<dbReference type="OrthoDB" id="5342184at2759"/>
<protein>
    <recommendedName>
        <fullName evidence="3">Cell surface spherulin 4-like protein</fullName>
    </recommendedName>
</protein>
<evidence type="ECO:0000313" key="1">
    <source>
        <dbReference type="EMBL" id="TGO55710.1"/>
    </source>
</evidence>
<sequence>MLYPISILLPLYIYPLPLAWNWLLTTIPLYPSITYTLVINPSTGPGALDSFPDPSYIDAIASLNAFGNVQLLGYVDTAYMHRSVEDVVAEVETCMYFSSHSLYLDLESQVFQFVHLLLRHSQPENQTYTHTYILLSTLDNHWQTNPSKDIHMHGIFFDDCVSNWNASTSRFMSTIATSAHQANLTVTFNPGVIADPAFFALADNILMIEDTYNASKALPSIDSIPTNQRSKSSVIFHHFTSSASNQSTFVEEILQKGINSLYITTKDYVSQSDLWTQFNAAISAGTSLT</sequence>
<name>A0A4Z1IA07_9HELO</name>
<evidence type="ECO:0000313" key="2">
    <source>
        <dbReference type="Proteomes" id="UP000297527"/>
    </source>
</evidence>
<accession>A0A4Z1IA07</accession>
<proteinExistence type="predicted"/>
<dbReference type="EMBL" id="PQXN01000088">
    <property type="protein sequence ID" value="TGO55710.1"/>
    <property type="molecule type" value="Genomic_DNA"/>
</dbReference>
<dbReference type="Proteomes" id="UP000297527">
    <property type="component" value="Unassembled WGS sequence"/>
</dbReference>
<evidence type="ECO:0008006" key="3">
    <source>
        <dbReference type="Google" id="ProtNLM"/>
    </source>
</evidence>
<reference evidence="1 2" key="1">
    <citation type="submission" date="2017-12" db="EMBL/GenBank/DDBJ databases">
        <title>Comparative genomics of Botrytis spp.</title>
        <authorList>
            <person name="Valero-Jimenez C.A."/>
            <person name="Tapia P."/>
            <person name="Veloso J."/>
            <person name="Silva-Moreno E."/>
            <person name="Staats M."/>
            <person name="Valdes J.H."/>
            <person name="Van Kan J.A.L."/>
        </authorList>
    </citation>
    <scope>NUCLEOTIDE SEQUENCE [LARGE SCALE GENOMIC DNA]</scope>
    <source>
        <strain evidence="1 2">MUCL11595</strain>
    </source>
</reference>
<dbReference type="Pfam" id="PF12138">
    <property type="entry name" value="Spherulin4"/>
    <property type="match status" value="1"/>
</dbReference>
<dbReference type="InterPro" id="IPR021986">
    <property type="entry name" value="Spherulin4"/>
</dbReference>
<dbReference type="PANTHER" id="PTHR35040">
    <property type="match status" value="1"/>
</dbReference>
<dbReference type="PANTHER" id="PTHR35040:SF9">
    <property type="entry name" value="4-LIKE CELL SURFACE PROTEIN, PUTATIVE (AFU_ORTHOLOGUE AFUA_4G14080)-RELATED"/>
    <property type="match status" value="1"/>
</dbReference>
<gene>
    <name evidence="1" type="ORF">BCON_0088g00410</name>
</gene>
<dbReference type="AlphaFoldDB" id="A0A4Z1IA07"/>
<organism evidence="1 2">
    <name type="scientific">Botryotinia convoluta</name>
    <dbReference type="NCBI Taxonomy" id="54673"/>
    <lineage>
        <taxon>Eukaryota</taxon>
        <taxon>Fungi</taxon>
        <taxon>Dikarya</taxon>
        <taxon>Ascomycota</taxon>
        <taxon>Pezizomycotina</taxon>
        <taxon>Leotiomycetes</taxon>
        <taxon>Helotiales</taxon>
        <taxon>Sclerotiniaceae</taxon>
        <taxon>Botryotinia</taxon>
    </lineage>
</organism>